<proteinExistence type="predicted"/>
<keyword evidence="3" id="KW-1185">Reference proteome</keyword>
<dbReference type="Gene3D" id="1.20.1260.10">
    <property type="match status" value="2"/>
</dbReference>
<evidence type="ECO:0008006" key="4">
    <source>
        <dbReference type="Google" id="ProtNLM"/>
    </source>
</evidence>
<sequence>MAAHIKLTSAEMSQVWEAYQNASLAVKVLTYFLEKVEDDAIRSIIQEAFNLSQSHIAQLTVMFEKEDMPVPYGFTDDDLNTDAPRLYSDNYFLQHILQLGALGMHSYSMSISYSTRQDVYAYFSEGFTDFNKLHQHAGAIALSKGIYTKPPYVPAPTERDFVKKQNFLTGWFGKRRPLLTVEIANLFENIQRNALGAATITGFSQVAKSKEVRAYFQRGVEIANKHVEIFSSVLRENDIVSPTGSDTFVTAESTSAPFSDKLMMFHTTGMITLGIGFYGLSMSTTIRRDLASHYMRLAEEIMLYSEDGANIMINNGWLEEPPRMVDRNELAKD</sequence>
<dbReference type="EMBL" id="FOJW01000008">
    <property type="protein sequence ID" value="SFB14280.1"/>
    <property type="molecule type" value="Genomic_DNA"/>
</dbReference>
<dbReference type="RefSeq" id="WP_090237661.1">
    <property type="nucleotide sequence ID" value="NZ_FOJW01000008.1"/>
</dbReference>
<dbReference type="Proteomes" id="UP000198642">
    <property type="component" value="Unassembled WGS sequence"/>
</dbReference>
<dbReference type="AlphaFoldDB" id="A0A1I0YP94"/>
<keyword evidence="1" id="KW-1133">Transmembrane helix</keyword>
<dbReference type="InterPro" id="IPR021617">
    <property type="entry name" value="DUF3231"/>
</dbReference>
<organism evidence="2 3">
    <name type="scientific">Lentibacillus halodurans</name>
    <dbReference type="NCBI Taxonomy" id="237679"/>
    <lineage>
        <taxon>Bacteria</taxon>
        <taxon>Bacillati</taxon>
        <taxon>Bacillota</taxon>
        <taxon>Bacilli</taxon>
        <taxon>Bacillales</taxon>
        <taxon>Bacillaceae</taxon>
        <taxon>Lentibacillus</taxon>
    </lineage>
</organism>
<evidence type="ECO:0000256" key="1">
    <source>
        <dbReference type="SAM" id="Phobius"/>
    </source>
</evidence>
<feature type="transmembrane region" description="Helical" evidence="1">
    <location>
        <begin position="262"/>
        <end position="280"/>
    </location>
</feature>
<keyword evidence="1" id="KW-0812">Transmembrane</keyword>
<name>A0A1I0YP94_9BACI</name>
<dbReference type="OrthoDB" id="1675670at2"/>
<dbReference type="InterPro" id="IPR012347">
    <property type="entry name" value="Ferritin-like"/>
</dbReference>
<dbReference type="STRING" id="237679.SAMN04488072_10825"/>
<evidence type="ECO:0000313" key="3">
    <source>
        <dbReference type="Proteomes" id="UP000198642"/>
    </source>
</evidence>
<protein>
    <recommendedName>
        <fullName evidence="4">DUF3231 family protein</fullName>
    </recommendedName>
</protein>
<accession>A0A1I0YP94</accession>
<evidence type="ECO:0000313" key="2">
    <source>
        <dbReference type="EMBL" id="SFB14280.1"/>
    </source>
</evidence>
<keyword evidence="1" id="KW-0472">Membrane</keyword>
<dbReference type="Pfam" id="PF11553">
    <property type="entry name" value="DUF3231"/>
    <property type="match status" value="2"/>
</dbReference>
<reference evidence="2 3" key="1">
    <citation type="submission" date="2016-10" db="EMBL/GenBank/DDBJ databases">
        <authorList>
            <person name="de Groot N.N."/>
        </authorList>
    </citation>
    <scope>NUCLEOTIDE SEQUENCE [LARGE SCALE GENOMIC DNA]</scope>
    <source>
        <strain evidence="2 3">CGMCC 1.3702</strain>
    </source>
</reference>
<gene>
    <name evidence="2" type="ORF">SAMN04488072_10825</name>
</gene>